<keyword evidence="3 6" id="KW-0812">Transmembrane</keyword>
<keyword evidence="5 6" id="KW-0472">Membrane</keyword>
<feature type="transmembrane region" description="Helical" evidence="6">
    <location>
        <begin position="192"/>
        <end position="209"/>
    </location>
</feature>
<evidence type="ECO:0000256" key="4">
    <source>
        <dbReference type="ARBA" id="ARBA00022989"/>
    </source>
</evidence>
<comment type="caution">
    <text evidence="7">The sequence shown here is derived from an EMBL/GenBank/DDBJ whole genome shotgun (WGS) entry which is preliminary data.</text>
</comment>
<dbReference type="InterPro" id="IPR005744">
    <property type="entry name" value="Hy-lIII"/>
</dbReference>
<evidence type="ECO:0000256" key="2">
    <source>
        <dbReference type="ARBA" id="ARBA00022475"/>
    </source>
</evidence>
<dbReference type="PANTHER" id="PTHR20855">
    <property type="entry name" value="ADIPOR/PROGESTIN RECEPTOR-RELATED"/>
    <property type="match status" value="1"/>
</dbReference>
<sequence length="212" mass="24271">MSSQHKIQNRQEEIANTATHALGVILILVFFPLLLKVAIDKGATGMLWSLGVFGFGMLMAYLASTIYHWVKDSRVKNMIRVWDHIGIFLLIGGTYTPVVCRYTDHHTAVVFLTVMWSLIAIGSILKIFHTGKYDRLSTFIYLFLGWMVIFIIGPVRENMPFEIFMWILAGGLAYTLGVIFYKWRSLKYQHSIWHLFVLAGTALQFVAVYKSI</sequence>
<name>A0ABP0VLE9_9BRYO</name>
<accession>A0ABP0VLE9</accession>
<evidence type="ECO:0000256" key="5">
    <source>
        <dbReference type="ARBA" id="ARBA00023136"/>
    </source>
</evidence>
<evidence type="ECO:0008006" key="9">
    <source>
        <dbReference type="Google" id="ProtNLM"/>
    </source>
</evidence>
<dbReference type="EMBL" id="CAXAQS010001004">
    <property type="protein sequence ID" value="CAK9254277.1"/>
    <property type="molecule type" value="Genomic_DNA"/>
</dbReference>
<proteinExistence type="predicted"/>
<feature type="transmembrane region" description="Helical" evidence="6">
    <location>
        <begin position="136"/>
        <end position="155"/>
    </location>
</feature>
<feature type="transmembrane region" description="Helical" evidence="6">
    <location>
        <begin position="21"/>
        <end position="39"/>
    </location>
</feature>
<dbReference type="Pfam" id="PF03006">
    <property type="entry name" value="HlyIII"/>
    <property type="match status" value="1"/>
</dbReference>
<comment type="subcellular location">
    <subcellularLocation>
        <location evidence="1">Cell membrane</location>
        <topology evidence="1">Multi-pass membrane protein</topology>
    </subcellularLocation>
</comment>
<evidence type="ECO:0000313" key="8">
    <source>
        <dbReference type="Proteomes" id="UP001497444"/>
    </source>
</evidence>
<reference evidence="7" key="1">
    <citation type="submission" date="2024-02" db="EMBL/GenBank/DDBJ databases">
        <authorList>
            <consortium name="ELIXIR-Norway"/>
            <consortium name="Elixir Norway"/>
        </authorList>
    </citation>
    <scope>NUCLEOTIDE SEQUENCE</scope>
</reference>
<feature type="transmembrane region" description="Helical" evidence="6">
    <location>
        <begin position="105"/>
        <end position="124"/>
    </location>
</feature>
<organism evidence="7 8">
    <name type="scientific">Sphagnum jensenii</name>
    <dbReference type="NCBI Taxonomy" id="128206"/>
    <lineage>
        <taxon>Eukaryota</taxon>
        <taxon>Viridiplantae</taxon>
        <taxon>Streptophyta</taxon>
        <taxon>Embryophyta</taxon>
        <taxon>Bryophyta</taxon>
        <taxon>Sphagnophytina</taxon>
        <taxon>Sphagnopsida</taxon>
        <taxon>Sphagnales</taxon>
        <taxon>Sphagnaceae</taxon>
        <taxon>Sphagnum</taxon>
    </lineage>
</organism>
<evidence type="ECO:0000256" key="1">
    <source>
        <dbReference type="ARBA" id="ARBA00004651"/>
    </source>
</evidence>
<protein>
    <recommendedName>
        <fullName evidence="9">Hemolysin III</fullName>
    </recommendedName>
</protein>
<evidence type="ECO:0000313" key="7">
    <source>
        <dbReference type="EMBL" id="CAK9254277.1"/>
    </source>
</evidence>
<dbReference type="Proteomes" id="UP001497444">
    <property type="component" value="Unassembled WGS sequence"/>
</dbReference>
<dbReference type="PANTHER" id="PTHR20855:SF3">
    <property type="entry name" value="LD03007P"/>
    <property type="match status" value="1"/>
</dbReference>
<keyword evidence="8" id="KW-1185">Reference proteome</keyword>
<keyword evidence="4 6" id="KW-1133">Transmembrane helix</keyword>
<feature type="transmembrane region" description="Helical" evidence="6">
    <location>
        <begin position="81"/>
        <end position="99"/>
    </location>
</feature>
<dbReference type="InterPro" id="IPR004254">
    <property type="entry name" value="AdipoR/HlyIII-related"/>
</dbReference>
<evidence type="ECO:0000256" key="3">
    <source>
        <dbReference type="ARBA" id="ARBA00022692"/>
    </source>
</evidence>
<dbReference type="NCBIfam" id="TIGR01065">
    <property type="entry name" value="hlyIII"/>
    <property type="match status" value="1"/>
</dbReference>
<evidence type="ECO:0000256" key="6">
    <source>
        <dbReference type="SAM" id="Phobius"/>
    </source>
</evidence>
<feature type="transmembrane region" description="Helical" evidence="6">
    <location>
        <begin position="161"/>
        <end position="180"/>
    </location>
</feature>
<keyword evidence="2" id="KW-1003">Cell membrane</keyword>
<feature type="transmembrane region" description="Helical" evidence="6">
    <location>
        <begin position="45"/>
        <end position="69"/>
    </location>
</feature>
<gene>
    <name evidence="7" type="ORF">CSSPJE1EN1_LOCUS29655</name>
</gene>